<dbReference type="Proteomes" id="UP000636479">
    <property type="component" value="Unassembled WGS sequence"/>
</dbReference>
<dbReference type="AlphaFoldDB" id="A0A8H6RZH7"/>
<gene>
    <name evidence="2" type="ORF">MIND_01385600</name>
</gene>
<dbReference type="EMBL" id="JACAZF010000017">
    <property type="protein sequence ID" value="KAF7289241.1"/>
    <property type="molecule type" value="Genomic_DNA"/>
</dbReference>
<evidence type="ECO:0000313" key="2">
    <source>
        <dbReference type="EMBL" id="KAF7289241.1"/>
    </source>
</evidence>
<feature type="region of interest" description="Disordered" evidence="1">
    <location>
        <begin position="76"/>
        <end position="100"/>
    </location>
</feature>
<name>A0A8H6RZH7_9AGAR</name>
<feature type="compositionally biased region" description="Acidic residues" evidence="1">
    <location>
        <begin position="80"/>
        <end position="94"/>
    </location>
</feature>
<reference evidence="2" key="1">
    <citation type="submission" date="2020-05" db="EMBL/GenBank/DDBJ databases">
        <title>Mycena genomes resolve the evolution of fungal bioluminescence.</title>
        <authorList>
            <person name="Tsai I.J."/>
        </authorList>
    </citation>
    <scope>NUCLEOTIDE SEQUENCE</scope>
    <source>
        <strain evidence="2">171206Taipei</strain>
    </source>
</reference>
<sequence>MFRKLSDLFGYSRQSGALHNPREGGQNQQFVIVLPPQSPSSSQRERKQARRKYQVHERRVVLPPIKLPLTPGWKLNGSDDGWDSEEEVTSYSDEDSPRKDTPYLPPDAAGHFLRVPTPKKIPPFGTHLSIDCPGRIHPAREVDDPIEVHIVTNVDAFIRYWDMHGWDSLFKARSYVHARAAEMQRLTRMGNQRAGEQQRLEFLHSQDLALAYAQQKFAEITHFGGGLGQGDP</sequence>
<dbReference type="GeneID" id="59352787"/>
<keyword evidence="3" id="KW-1185">Reference proteome</keyword>
<accession>A0A8H6RZH7</accession>
<proteinExistence type="predicted"/>
<feature type="region of interest" description="Disordered" evidence="1">
    <location>
        <begin position="16"/>
        <end position="55"/>
    </location>
</feature>
<evidence type="ECO:0000256" key="1">
    <source>
        <dbReference type="SAM" id="MobiDB-lite"/>
    </source>
</evidence>
<organism evidence="2 3">
    <name type="scientific">Mycena indigotica</name>
    <dbReference type="NCBI Taxonomy" id="2126181"/>
    <lineage>
        <taxon>Eukaryota</taxon>
        <taxon>Fungi</taxon>
        <taxon>Dikarya</taxon>
        <taxon>Basidiomycota</taxon>
        <taxon>Agaricomycotina</taxon>
        <taxon>Agaricomycetes</taxon>
        <taxon>Agaricomycetidae</taxon>
        <taxon>Agaricales</taxon>
        <taxon>Marasmiineae</taxon>
        <taxon>Mycenaceae</taxon>
        <taxon>Mycena</taxon>
    </lineage>
</organism>
<evidence type="ECO:0000313" key="3">
    <source>
        <dbReference type="Proteomes" id="UP000636479"/>
    </source>
</evidence>
<protein>
    <submittedName>
        <fullName evidence="2">Uncharacterized protein</fullName>
    </submittedName>
</protein>
<comment type="caution">
    <text evidence="2">The sequence shown here is derived from an EMBL/GenBank/DDBJ whole genome shotgun (WGS) entry which is preliminary data.</text>
</comment>
<dbReference type="RefSeq" id="XP_037213272.1">
    <property type="nucleotide sequence ID" value="XM_037370271.1"/>
</dbReference>